<comment type="function">
    <text evidence="16">Catalyzes the phosphorylation of pantothenate (Pan), the first step in CoA biosynthesis.</text>
</comment>
<dbReference type="InterPro" id="IPR043129">
    <property type="entry name" value="ATPase_NBD"/>
</dbReference>
<dbReference type="RefSeq" id="WP_190561473.1">
    <property type="nucleotide sequence ID" value="NZ_JACJQU010000008.1"/>
</dbReference>
<evidence type="ECO:0000256" key="15">
    <source>
        <dbReference type="ARBA" id="ARBA00040883"/>
    </source>
</evidence>
<keyword evidence="13 16" id="KW-0173">Coenzyme A biosynthesis</keyword>
<comment type="cofactor">
    <cofactor evidence="2">
        <name>K(+)</name>
        <dbReference type="ChEBI" id="CHEBI:29103"/>
    </cofactor>
</comment>
<reference evidence="18" key="1">
    <citation type="journal article" date="2020" name="ISME J.">
        <title>Comparative genomics reveals insights into cyanobacterial evolution and habitat adaptation.</title>
        <authorList>
            <person name="Chen M.Y."/>
            <person name="Teng W.K."/>
            <person name="Zhao L."/>
            <person name="Hu C.X."/>
            <person name="Zhou Y.K."/>
            <person name="Han B.P."/>
            <person name="Song L.R."/>
            <person name="Shu W.S."/>
        </authorList>
    </citation>
    <scope>NUCLEOTIDE SEQUENCE [LARGE SCALE GENOMIC DNA]</scope>
    <source>
        <strain evidence="18">FACHB-251</strain>
    </source>
</reference>
<evidence type="ECO:0000256" key="4">
    <source>
        <dbReference type="ARBA" id="ARBA00005225"/>
    </source>
</evidence>
<evidence type="ECO:0000256" key="1">
    <source>
        <dbReference type="ARBA" id="ARBA00001206"/>
    </source>
</evidence>
<proteinExistence type="inferred from homology"/>
<dbReference type="Pfam" id="PF03309">
    <property type="entry name" value="Pan_kinase"/>
    <property type="match status" value="1"/>
</dbReference>
<feature type="active site" description="Proton acceptor" evidence="16">
    <location>
        <position position="112"/>
    </location>
</feature>
<evidence type="ECO:0000256" key="14">
    <source>
        <dbReference type="ARBA" id="ARBA00038036"/>
    </source>
</evidence>
<comment type="subcellular location">
    <subcellularLocation>
        <location evidence="3 16">Cytoplasm</location>
    </subcellularLocation>
</comment>
<comment type="similarity">
    <text evidence="14 16">Belongs to the type III pantothenate kinase family.</text>
</comment>
<evidence type="ECO:0000313" key="18">
    <source>
        <dbReference type="Proteomes" id="UP000662185"/>
    </source>
</evidence>
<dbReference type="InterPro" id="IPR004619">
    <property type="entry name" value="Type_III_PanK"/>
</dbReference>
<keyword evidence="12 16" id="KW-0630">Potassium</keyword>
<evidence type="ECO:0000256" key="6">
    <source>
        <dbReference type="ARBA" id="ARBA00012102"/>
    </source>
</evidence>
<evidence type="ECO:0000313" key="17">
    <source>
        <dbReference type="EMBL" id="MBD2294750.1"/>
    </source>
</evidence>
<organism evidence="17 18">
    <name type="scientific">Anabaena sphaerica FACHB-251</name>
    <dbReference type="NCBI Taxonomy" id="2692883"/>
    <lineage>
        <taxon>Bacteria</taxon>
        <taxon>Bacillati</taxon>
        <taxon>Cyanobacteriota</taxon>
        <taxon>Cyanophyceae</taxon>
        <taxon>Nostocales</taxon>
        <taxon>Nostocaceae</taxon>
        <taxon>Anabaena</taxon>
    </lineage>
</organism>
<dbReference type="NCBIfam" id="TIGR00671">
    <property type="entry name" value="baf"/>
    <property type="match status" value="1"/>
</dbReference>
<gene>
    <name evidence="16" type="primary">coaX</name>
    <name evidence="17" type="ORF">H6G06_14980</name>
</gene>
<feature type="binding site" evidence="16">
    <location>
        <position position="135"/>
    </location>
    <ligand>
        <name>ATP</name>
        <dbReference type="ChEBI" id="CHEBI:30616"/>
    </ligand>
</feature>
<dbReference type="CDD" id="cd24015">
    <property type="entry name" value="ASKHA_NBD_PanK-III"/>
    <property type="match status" value="1"/>
</dbReference>
<keyword evidence="10 16" id="KW-0418">Kinase</keyword>
<evidence type="ECO:0000256" key="8">
    <source>
        <dbReference type="ARBA" id="ARBA00022679"/>
    </source>
</evidence>
<evidence type="ECO:0000256" key="11">
    <source>
        <dbReference type="ARBA" id="ARBA00022840"/>
    </source>
</evidence>
<accession>A0A926WHP2</accession>
<dbReference type="PANTHER" id="PTHR34265">
    <property type="entry name" value="TYPE III PANTOTHENATE KINASE"/>
    <property type="match status" value="1"/>
</dbReference>
<comment type="catalytic activity">
    <reaction evidence="1 16">
        <text>(R)-pantothenate + ATP = (R)-4'-phosphopantothenate + ADP + H(+)</text>
        <dbReference type="Rhea" id="RHEA:16373"/>
        <dbReference type="ChEBI" id="CHEBI:10986"/>
        <dbReference type="ChEBI" id="CHEBI:15378"/>
        <dbReference type="ChEBI" id="CHEBI:29032"/>
        <dbReference type="ChEBI" id="CHEBI:30616"/>
        <dbReference type="ChEBI" id="CHEBI:456216"/>
        <dbReference type="EC" id="2.7.1.33"/>
    </reaction>
</comment>
<dbReference type="Gene3D" id="3.30.420.40">
    <property type="match status" value="1"/>
</dbReference>
<comment type="caution">
    <text evidence="17">The sequence shown here is derived from an EMBL/GenBank/DDBJ whole genome shotgun (WGS) entry which is preliminary data.</text>
</comment>
<name>A0A926WHP2_9NOST</name>
<dbReference type="PANTHER" id="PTHR34265:SF1">
    <property type="entry name" value="TYPE III PANTOTHENATE KINASE"/>
    <property type="match status" value="1"/>
</dbReference>
<sequence>MKQNSKSEPTYKLWLALMVGNSRLHWALFIGKNLHSTWDSSHTVKPGIENMTIYPQPEDAESYVSQNTGHLPFIFASVVPAQTETWQNYPNAQLITLDQIPIAGMYPTLGIDRALALFGAGTTWGFPILIIDAGTALTFTGADANQRLVGGAILPGLSLQLTSLGQQTGQLPLLEISEISELPPRFALDTKEAIKSGIIYTLLAGIKDFIDNWLSLFPKSKIAITGGNSDLLKTYLKKHFPEIGEKLISERNLIFWGMREVFMVNKE</sequence>
<comment type="pathway">
    <text evidence="4 16">Cofactor biosynthesis; coenzyme A biosynthesis; CoA from (R)-pantothenate: step 1/5.</text>
</comment>
<keyword evidence="7 16" id="KW-0963">Cytoplasm</keyword>
<dbReference type="GO" id="GO:0005524">
    <property type="term" value="F:ATP binding"/>
    <property type="evidence" value="ECO:0007669"/>
    <property type="project" value="UniProtKB-UniRule"/>
</dbReference>
<evidence type="ECO:0000256" key="5">
    <source>
        <dbReference type="ARBA" id="ARBA00011738"/>
    </source>
</evidence>
<dbReference type="EMBL" id="JACJQU010000008">
    <property type="protein sequence ID" value="MBD2294750.1"/>
    <property type="molecule type" value="Genomic_DNA"/>
</dbReference>
<protein>
    <recommendedName>
        <fullName evidence="15 16">Type III pantothenate kinase</fullName>
        <ecNumber evidence="6 16">2.7.1.33</ecNumber>
    </recommendedName>
    <alternativeName>
        <fullName evidence="16">PanK-III</fullName>
    </alternativeName>
    <alternativeName>
        <fullName evidence="16">Pantothenic acid kinase</fullName>
    </alternativeName>
</protein>
<evidence type="ECO:0000256" key="2">
    <source>
        <dbReference type="ARBA" id="ARBA00001958"/>
    </source>
</evidence>
<evidence type="ECO:0000256" key="13">
    <source>
        <dbReference type="ARBA" id="ARBA00022993"/>
    </source>
</evidence>
<evidence type="ECO:0000256" key="3">
    <source>
        <dbReference type="ARBA" id="ARBA00004496"/>
    </source>
</evidence>
<comment type="subunit">
    <text evidence="5 16">Homodimer.</text>
</comment>
<dbReference type="Proteomes" id="UP000662185">
    <property type="component" value="Unassembled WGS sequence"/>
</dbReference>
<dbReference type="GO" id="GO:0015937">
    <property type="term" value="P:coenzyme A biosynthetic process"/>
    <property type="evidence" value="ECO:0007669"/>
    <property type="project" value="UniProtKB-UniRule"/>
</dbReference>
<evidence type="ECO:0000256" key="9">
    <source>
        <dbReference type="ARBA" id="ARBA00022741"/>
    </source>
</evidence>
<keyword evidence="11 16" id="KW-0067">ATP-binding</keyword>
<keyword evidence="8 16" id="KW-0808">Transferase</keyword>
<evidence type="ECO:0000256" key="12">
    <source>
        <dbReference type="ARBA" id="ARBA00022958"/>
    </source>
</evidence>
<keyword evidence="16" id="KW-0479">Metal-binding</keyword>
<dbReference type="GO" id="GO:0004594">
    <property type="term" value="F:pantothenate kinase activity"/>
    <property type="evidence" value="ECO:0007669"/>
    <property type="project" value="UniProtKB-UniRule"/>
</dbReference>
<keyword evidence="9 16" id="KW-0547">Nucleotide-binding</keyword>
<feature type="binding site" evidence="16">
    <location>
        <position position="132"/>
    </location>
    <ligand>
        <name>K(+)</name>
        <dbReference type="ChEBI" id="CHEBI:29103"/>
    </ligand>
</feature>
<dbReference type="AlphaFoldDB" id="A0A926WHP2"/>
<keyword evidence="18" id="KW-1185">Reference proteome</keyword>
<dbReference type="SUPFAM" id="SSF53067">
    <property type="entry name" value="Actin-like ATPase domain"/>
    <property type="match status" value="1"/>
</dbReference>
<dbReference type="GO" id="GO:0046872">
    <property type="term" value="F:metal ion binding"/>
    <property type="evidence" value="ECO:0007669"/>
    <property type="project" value="UniProtKB-KW"/>
</dbReference>
<feature type="binding site" evidence="16">
    <location>
        <begin position="18"/>
        <end position="25"/>
    </location>
    <ligand>
        <name>ATP</name>
        <dbReference type="ChEBI" id="CHEBI:30616"/>
    </ligand>
</feature>
<feature type="binding site" evidence="16">
    <location>
        <begin position="110"/>
        <end position="113"/>
    </location>
    <ligand>
        <name>substrate</name>
    </ligand>
</feature>
<dbReference type="HAMAP" id="MF_01274">
    <property type="entry name" value="Pantothen_kinase_3"/>
    <property type="match status" value="1"/>
</dbReference>
<evidence type="ECO:0000256" key="7">
    <source>
        <dbReference type="ARBA" id="ARBA00022490"/>
    </source>
</evidence>
<evidence type="ECO:0000256" key="16">
    <source>
        <dbReference type="HAMAP-Rule" id="MF_01274"/>
    </source>
</evidence>
<feature type="binding site" evidence="16">
    <location>
        <position position="190"/>
    </location>
    <ligand>
        <name>substrate</name>
    </ligand>
</feature>
<dbReference type="EC" id="2.7.1.33" evidence="6 16"/>
<dbReference type="NCBIfam" id="NF009871">
    <property type="entry name" value="PRK13331.1"/>
    <property type="match status" value="1"/>
</dbReference>
<evidence type="ECO:0000256" key="10">
    <source>
        <dbReference type="ARBA" id="ARBA00022777"/>
    </source>
</evidence>
<feature type="binding site" evidence="16">
    <location>
        <position position="106"/>
    </location>
    <ligand>
        <name>substrate</name>
    </ligand>
</feature>
<dbReference type="GO" id="GO:0005737">
    <property type="term" value="C:cytoplasm"/>
    <property type="evidence" value="ECO:0007669"/>
    <property type="project" value="UniProtKB-SubCell"/>
</dbReference>
<comment type="cofactor">
    <cofactor evidence="16">
        <name>NH4(+)</name>
        <dbReference type="ChEBI" id="CHEBI:28938"/>
    </cofactor>
    <cofactor evidence="16">
        <name>K(+)</name>
        <dbReference type="ChEBI" id="CHEBI:29103"/>
    </cofactor>
    <text evidence="16">A monovalent cation. Ammonium or potassium.</text>
</comment>